<evidence type="ECO:0000256" key="2">
    <source>
        <dbReference type="ARBA" id="ARBA00022833"/>
    </source>
</evidence>
<dbReference type="SMART" id="SM00829">
    <property type="entry name" value="PKS_ER"/>
    <property type="match status" value="1"/>
</dbReference>
<evidence type="ECO:0000259" key="5">
    <source>
        <dbReference type="SMART" id="SM00829"/>
    </source>
</evidence>
<keyword evidence="3" id="KW-0560">Oxidoreductase</keyword>
<dbReference type="Pfam" id="PF00107">
    <property type="entry name" value="ADH_zinc_N"/>
    <property type="match status" value="1"/>
</dbReference>
<dbReference type="InterPro" id="IPR050129">
    <property type="entry name" value="Zn_alcohol_dh"/>
</dbReference>
<reference evidence="6 7" key="1">
    <citation type="submission" date="2018-04" db="EMBL/GenBank/DDBJ databases">
        <title>Camelliibacillus theae gen. nov., sp. nov., isolated from Pu'er tea.</title>
        <authorList>
            <person name="Niu L."/>
        </authorList>
    </citation>
    <scope>NUCLEOTIDE SEQUENCE [LARGE SCALE GENOMIC DNA]</scope>
    <source>
        <strain evidence="6 7">T8</strain>
    </source>
</reference>
<dbReference type="Pfam" id="PF08240">
    <property type="entry name" value="ADH_N"/>
    <property type="match status" value="1"/>
</dbReference>
<dbReference type="OrthoDB" id="9770238at2"/>
<dbReference type="InterPro" id="IPR036291">
    <property type="entry name" value="NAD(P)-bd_dom_sf"/>
</dbReference>
<dbReference type="GO" id="GO:0016491">
    <property type="term" value="F:oxidoreductase activity"/>
    <property type="evidence" value="ECO:0007669"/>
    <property type="project" value="UniProtKB-KW"/>
</dbReference>
<dbReference type="InterPro" id="IPR020843">
    <property type="entry name" value="ER"/>
</dbReference>
<comment type="similarity">
    <text evidence="4">Belongs to the zinc-containing alcohol dehydrogenase family.</text>
</comment>
<organism evidence="6 7">
    <name type="scientific">Pueribacillus theae</name>
    <dbReference type="NCBI Taxonomy" id="2171751"/>
    <lineage>
        <taxon>Bacteria</taxon>
        <taxon>Bacillati</taxon>
        <taxon>Bacillota</taxon>
        <taxon>Bacilli</taxon>
        <taxon>Bacillales</taxon>
        <taxon>Bacillaceae</taxon>
        <taxon>Pueribacillus</taxon>
    </lineage>
</organism>
<dbReference type="SUPFAM" id="SSF50129">
    <property type="entry name" value="GroES-like"/>
    <property type="match status" value="1"/>
</dbReference>
<dbReference type="GO" id="GO:0008270">
    <property type="term" value="F:zinc ion binding"/>
    <property type="evidence" value="ECO:0007669"/>
    <property type="project" value="InterPro"/>
</dbReference>
<comment type="cofactor">
    <cofactor evidence="4">
        <name>Zn(2+)</name>
        <dbReference type="ChEBI" id="CHEBI:29105"/>
    </cofactor>
</comment>
<keyword evidence="7" id="KW-1185">Reference proteome</keyword>
<evidence type="ECO:0000313" key="6">
    <source>
        <dbReference type="EMBL" id="PWA11793.1"/>
    </source>
</evidence>
<gene>
    <name evidence="6" type="ORF">DCC39_09135</name>
</gene>
<protein>
    <submittedName>
        <fullName evidence="6">Alcohol dehydrogenase</fullName>
    </submittedName>
</protein>
<keyword evidence="2 4" id="KW-0862">Zinc</keyword>
<dbReference type="InterPro" id="IPR011032">
    <property type="entry name" value="GroES-like_sf"/>
</dbReference>
<dbReference type="Gene3D" id="3.40.50.720">
    <property type="entry name" value="NAD(P)-binding Rossmann-like Domain"/>
    <property type="match status" value="1"/>
</dbReference>
<accession>A0A2U1K491</accession>
<proteinExistence type="inferred from homology"/>
<dbReference type="InterPro" id="IPR002328">
    <property type="entry name" value="ADH_Zn_CS"/>
</dbReference>
<dbReference type="PANTHER" id="PTHR43401">
    <property type="entry name" value="L-THREONINE 3-DEHYDROGENASE"/>
    <property type="match status" value="1"/>
</dbReference>
<dbReference type="InterPro" id="IPR013154">
    <property type="entry name" value="ADH-like_N"/>
</dbReference>
<dbReference type="RefSeq" id="WP_116554586.1">
    <property type="nucleotide sequence ID" value="NZ_QCZG01000016.1"/>
</dbReference>
<dbReference type="Proteomes" id="UP000245998">
    <property type="component" value="Unassembled WGS sequence"/>
</dbReference>
<evidence type="ECO:0000313" key="7">
    <source>
        <dbReference type="Proteomes" id="UP000245998"/>
    </source>
</evidence>
<dbReference type="InterPro" id="IPR013149">
    <property type="entry name" value="ADH-like_C"/>
</dbReference>
<comment type="caution">
    <text evidence="6">The sequence shown here is derived from an EMBL/GenBank/DDBJ whole genome shotgun (WGS) entry which is preliminary data.</text>
</comment>
<name>A0A2U1K491_9BACI</name>
<dbReference type="AlphaFoldDB" id="A0A2U1K491"/>
<evidence type="ECO:0000256" key="1">
    <source>
        <dbReference type="ARBA" id="ARBA00022723"/>
    </source>
</evidence>
<dbReference type="SUPFAM" id="SSF51735">
    <property type="entry name" value="NAD(P)-binding Rossmann-fold domains"/>
    <property type="match status" value="1"/>
</dbReference>
<keyword evidence="1 4" id="KW-0479">Metal-binding</keyword>
<dbReference type="Gene3D" id="3.90.180.10">
    <property type="entry name" value="Medium-chain alcohol dehydrogenases, catalytic domain"/>
    <property type="match status" value="1"/>
</dbReference>
<dbReference type="PANTHER" id="PTHR43401:SF2">
    <property type="entry name" value="L-THREONINE 3-DEHYDROGENASE"/>
    <property type="match status" value="1"/>
</dbReference>
<evidence type="ECO:0000256" key="4">
    <source>
        <dbReference type="RuleBase" id="RU361277"/>
    </source>
</evidence>
<dbReference type="PROSITE" id="PS00059">
    <property type="entry name" value="ADH_ZINC"/>
    <property type="match status" value="1"/>
</dbReference>
<feature type="domain" description="Enoyl reductase (ER)" evidence="5">
    <location>
        <begin position="8"/>
        <end position="344"/>
    </location>
</feature>
<evidence type="ECO:0000256" key="3">
    <source>
        <dbReference type="ARBA" id="ARBA00023002"/>
    </source>
</evidence>
<dbReference type="EMBL" id="QCZG01000016">
    <property type="protein sequence ID" value="PWA11793.1"/>
    <property type="molecule type" value="Genomic_DNA"/>
</dbReference>
<sequence length="348" mass="37793">MKAAVFKGPGSLEVCSIPDPDCAENDVVLRVIACGICGSDLHTFRTGDFVNHDQVMGHEFVGEVVEVGKNVQGVTVGQRAVGFAANFCGECHWCKTNDFIYCPELFKTGTGYGRPGAFAEYVKIENAAINQNIFLVPDEITDEEAASIEPLGVAAQTVQQTHDPTYRKALVLGNGFIGNMVAQILKNVHGYEVAISEPSNLRRELSYGADKAINPLKDNVIDQIQDMWGEGPYHFGVGGMADLVVECAGINDTFSQALEAVRSRGTIALVALPDKPVDANVMRIVHKAPKIIGVLGSHMAEAINLLKNKKVNLDNLVTHNYPLEKIEEAFRIQQNAQVSVKVLVTPQY</sequence>